<dbReference type="Gene3D" id="3.30.70.2890">
    <property type="entry name" value="XS domain"/>
    <property type="match status" value="1"/>
</dbReference>
<dbReference type="SUPFAM" id="SSF53098">
    <property type="entry name" value="Ribonuclease H-like"/>
    <property type="match status" value="1"/>
</dbReference>
<keyword evidence="12" id="KW-0269">Exonuclease</keyword>
<keyword evidence="25" id="KW-1185">Reference proteome</keyword>
<dbReference type="Pfam" id="PF03470">
    <property type="entry name" value="zf-XS"/>
    <property type="match status" value="1"/>
</dbReference>
<dbReference type="Pfam" id="PF03468">
    <property type="entry name" value="XS"/>
    <property type="match status" value="1"/>
</dbReference>
<evidence type="ECO:0000256" key="14">
    <source>
        <dbReference type="ARBA" id="ARBA00023054"/>
    </source>
</evidence>
<evidence type="ECO:0000256" key="17">
    <source>
        <dbReference type="ARBA" id="ARBA00023242"/>
    </source>
</evidence>
<proteinExistence type="inferred from homology"/>
<gene>
    <name evidence="24" type="ORF">GH714_000151</name>
</gene>
<evidence type="ECO:0000256" key="15">
    <source>
        <dbReference type="ARBA" id="ARBA00023158"/>
    </source>
</evidence>
<protein>
    <recommendedName>
        <fullName evidence="7">poly(A)-specific ribonuclease</fullName>
        <ecNumber evidence="7">3.1.13.4</ecNumber>
    </recommendedName>
</protein>
<evidence type="ECO:0000256" key="5">
    <source>
        <dbReference type="ARBA" id="ARBA00008372"/>
    </source>
</evidence>
<keyword evidence="17" id="KW-0539">Nucleus</keyword>
<evidence type="ECO:0000256" key="4">
    <source>
        <dbReference type="ARBA" id="ARBA00004496"/>
    </source>
</evidence>
<dbReference type="InterPro" id="IPR045177">
    <property type="entry name" value="FDM1-5/IDN2"/>
</dbReference>
<keyword evidence="14 19" id="KW-0175">Coiled coil</keyword>
<dbReference type="PANTHER" id="PTHR21596:SF3">
    <property type="entry name" value="FACTOR OF DNA METHYLATION 1-RELATED"/>
    <property type="match status" value="1"/>
</dbReference>
<comment type="function">
    <text evidence="18">Ubiquitous transcription factor required for a diverse set of processes. It is a component of the CCR4 complex involved in the control of gene expression.</text>
</comment>
<dbReference type="GO" id="GO:0000289">
    <property type="term" value="P:nuclear-transcribed mRNA poly(A) tail shortening"/>
    <property type="evidence" value="ECO:0007669"/>
    <property type="project" value="UniProtKB-ARBA"/>
</dbReference>
<keyword evidence="13" id="KW-0805">Transcription regulation</keyword>
<keyword evidence="11" id="KW-0378">Hydrolase</keyword>
<evidence type="ECO:0000313" key="24">
    <source>
        <dbReference type="EMBL" id="KAF2321502.1"/>
    </source>
</evidence>
<comment type="subcellular location">
    <subcellularLocation>
        <location evidence="4">Cytoplasm</location>
    </subcellularLocation>
    <subcellularLocation>
        <location evidence="3">Nucleus</location>
    </subcellularLocation>
</comment>
<evidence type="ECO:0000256" key="7">
    <source>
        <dbReference type="ARBA" id="ARBA00012161"/>
    </source>
</evidence>
<dbReference type="GO" id="GO:0003676">
    <property type="term" value="F:nucleic acid binding"/>
    <property type="evidence" value="ECO:0007669"/>
    <property type="project" value="InterPro"/>
</dbReference>
<keyword evidence="16" id="KW-0804">Transcription</keyword>
<dbReference type="InterPro" id="IPR005381">
    <property type="entry name" value="Znf-XS_domain"/>
</dbReference>
<feature type="compositionally biased region" description="Acidic residues" evidence="20">
    <location>
        <begin position="7"/>
        <end position="16"/>
    </location>
</feature>
<dbReference type="FunFam" id="3.30.420.10:FF:000027">
    <property type="entry name" value="Putative CCR4-associated factor 1 7"/>
    <property type="match status" value="1"/>
</dbReference>
<evidence type="ECO:0000256" key="10">
    <source>
        <dbReference type="ARBA" id="ARBA00022723"/>
    </source>
</evidence>
<dbReference type="GO" id="GO:0046872">
    <property type="term" value="F:metal ion binding"/>
    <property type="evidence" value="ECO:0007669"/>
    <property type="project" value="UniProtKB-KW"/>
</dbReference>
<keyword evidence="9" id="KW-0540">Nuclease</keyword>
<feature type="domain" description="XS" evidence="21">
    <location>
        <begin position="112"/>
        <end position="189"/>
    </location>
</feature>
<name>A0A6A6N5Q0_HEVBR</name>
<dbReference type="PANTHER" id="PTHR21596">
    <property type="entry name" value="RIBONUCLEASE P SUBUNIT P38"/>
    <property type="match status" value="1"/>
</dbReference>
<evidence type="ECO:0000256" key="6">
    <source>
        <dbReference type="ARBA" id="ARBA00011757"/>
    </source>
</evidence>
<comment type="cofactor">
    <cofactor evidence="2">
        <name>a divalent metal cation</name>
        <dbReference type="ChEBI" id="CHEBI:60240"/>
    </cofactor>
</comment>
<dbReference type="InterPro" id="IPR005379">
    <property type="entry name" value="FDM1-5/IDN2_XH"/>
</dbReference>
<evidence type="ECO:0000256" key="3">
    <source>
        <dbReference type="ARBA" id="ARBA00004123"/>
    </source>
</evidence>
<organism evidence="24 25">
    <name type="scientific">Hevea brasiliensis</name>
    <name type="common">Para rubber tree</name>
    <name type="synonym">Siphonia brasiliensis</name>
    <dbReference type="NCBI Taxonomy" id="3981"/>
    <lineage>
        <taxon>Eukaryota</taxon>
        <taxon>Viridiplantae</taxon>
        <taxon>Streptophyta</taxon>
        <taxon>Embryophyta</taxon>
        <taxon>Tracheophyta</taxon>
        <taxon>Spermatophyta</taxon>
        <taxon>Magnoliopsida</taxon>
        <taxon>eudicotyledons</taxon>
        <taxon>Gunneridae</taxon>
        <taxon>Pentapetalae</taxon>
        <taxon>rosids</taxon>
        <taxon>fabids</taxon>
        <taxon>Malpighiales</taxon>
        <taxon>Euphorbiaceae</taxon>
        <taxon>Crotonoideae</taxon>
        <taxon>Micrandreae</taxon>
        <taxon>Hevea</taxon>
    </lineage>
</organism>
<evidence type="ECO:0000256" key="13">
    <source>
        <dbReference type="ARBA" id="ARBA00023015"/>
    </source>
</evidence>
<reference evidence="24 25" key="1">
    <citation type="journal article" date="2020" name="Mol. Plant">
        <title>The Chromosome-Based Rubber Tree Genome Provides New Insights into Spurge Genome Evolution and Rubber Biosynthesis.</title>
        <authorList>
            <person name="Liu J."/>
            <person name="Shi C."/>
            <person name="Shi C.C."/>
            <person name="Li W."/>
            <person name="Zhang Q.J."/>
            <person name="Zhang Y."/>
            <person name="Li K."/>
            <person name="Lu H.F."/>
            <person name="Shi C."/>
            <person name="Zhu S.T."/>
            <person name="Xiao Z.Y."/>
            <person name="Nan H."/>
            <person name="Yue Y."/>
            <person name="Zhu X.G."/>
            <person name="Wu Y."/>
            <person name="Hong X.N."/>
            <person name="Fan G.Y."/>
            <person name="Tong Y."/>
            <person name="Zhang D."/>
            <person name="Mao C.L."/>
            <person name="Liu Y.L."/>
            <person name="Hao S.J."/>
            <person name="Liu W.Q."/>
            <person name="Lv M.Q."/>
            <person name="Zhang H.B."/>
            <person name="Liu Y."/>
            <person name="Hu-Tang G.R."/>
            <person name="Wang J.P."/>
            <person name="Wang J.H."/>
            <person name="Sun Y.H."/>
            <person name="Ni S.B."/>
            <person name="Chen W.B."/>
            <person name="Zhang X.C."/>
            <person name="Jiao Y.N."/>
            <person name="Eichler E.E."/>
            <person name="Li G.H."/>
            <person name="Liu X."/>
            <person name="Gao L.Z."/>
        </authorList>
    </citation>
    <scope>NUCLEOTIDE SEQUENCE [LARGE SCALE GENOMIC DNA]</scope>
    <source>
        <strain evidence="25">cv. GT1</strain>
        <tissue evidence="24">Leaf</tissue>
    </source>
</reference>
<dbReference type="EMBL" id="JAAGAX010000002">
    <property type="protein sequence ID" value="KAF2321502.1"/>
    <property type="molecule type" value="Genomic_DNA"/>
</dbReference>
<evidence type="ECO:0000259" key="22">
    <source>
        <dbReference type="Pfam" id="PF03469"/>
    </source>
</evidence>
<dbReference type="InterPro" id="IPR012337">
    <property type="entry name" value="RNaseH-like_sf"/>
</dbReference>
<keyword evidence="10" id="KW-0479">Metal-binding</keyword>
<evidence type="ECO:0000256" key="12">
    <source>
        <dbReference type="ARBA" id="ARBA00022839"/>
    </source>
</evidence>
<evidence type="ECO:0000256" key="2">
    <source>
        <dbReference type="ARBA" id="ARBA00001968"/>
    </source>
</evidence>
<dbReference type="AlphaFoldDB" id="A0A6A6N5Q0"/>
<dbReference type="Pfam" id="PF03469">
    <property type="entry name" value="XH"/>
    <property type="match status" value="1"/>
</dbReference>
<dbReference type="InterPro" id="IPR005380">
    <property type="entry name" value="XS_domain"/>
</dbReference>
<comment type="similarity">
    <text evidence="5">Belongs to the CAF1 family.</text>
</comment>
<evidence type="ECO:0000256" key="20">
    <source>
        <dbReference type="SAM" id="MobiDB-lite"/>
    </source>
</evidence>
<dbReference type="InterPro" id="IPR006941">
    <property type="entry name" value="RNase_CAF1"/>
</dbReference>
<feature type="coiled-coil region" evidence="19">
    <location>
        <begin position="272"/>
        <end position="449"/>
    </location>
</feature>
<feature type="domain" description="Factor of DNA methylation 1-5/IDN2" evidence="22">
    <location>
        <begin position="469"/>
        <end position="597"/>
    </location>
</feature>
<feature type="region of interest" description="Disordered" evidence="20">
    <location>
        <begin position="1"/>
        <end position="23"/>
    </location>
</feature>
<evidence type="ECO:0000259" key="21">
    <source>
        <dbReference type="Pfam" id="PF03468"/>
    </source>
</evidence>
<accession>A0A6A6N5Q0</accession>
<dbReference type="GO" id="GO:0080188">
    <property type="term" value="P:gene silencing by siRNA-directed DNA methylation"/>
    <property type="evidence" value="ECO:0007669"/>
    <property type="project" value="InterPro"/>
</dbReference>
<feature type="domain" description="Zinc finger-XS" evidence="23">
    <location>
        <begin position="42"/>
        <end position="84"/>
    </location>
</feature>
<dbReference type="Gene3D" id="3.30.420.10">
    <property type="entry name" value="Ribonuclease H-like superfamily/Ribonuclease H"/>
    <property type="match status" value="1"/>
</dbReference>
<comment type="subunit">
    <text evidence="6">Component of the CCR4-NOT complex, at least composed of CRR4 and CAF1 proteins.</text>
</comment>
<dbReference type="GO" id="GO:0005634">
    <property type="term" value="C:nucleus"/>
    <property type="evidence" value="ECO:0007669"/>
    <property type="project" value="UniProtKB-SubCell"/>
</dbReference>
<evidence type="ECO:0000256" key="16">
    <source>
        <dbReference type="ARBA" id="ARBA00023163"/>
    </source>
</evidence>
<dbReference type="EC" id="3.1.13.4" evidence="7"/>
<dbReference type="GO" id="GO:0004535">
    <property type="term" value="F:poly(A)-specific ribonuclease activity"/>
    <property type="evidence" value="ECO:0007669"/>
    <property type="project" value="UniProtKB-EC"/>
</dbReference>
<evidence type="ECO:0000256" key="19">
    <source>
        <dbReference type="SAM" id="Coils"/>
    </source>
</evidence>
<dbReference type="GO" id="GO:0005737">
    <property type="term" value="C:cytoplasm"/>
    <property type="evidence" value="ECO:0007669"/>
    <property type="project" value="UniProtKB-SubCell"/>
</dbReference>
<evidence type="ECO:0000256" key="9">
    <source>
        <dbReference type="ARBA" id="ARBA00022722"/>
    </source>
</evidence>
<comment type="catalytic activity">
    <reaction evidence="1">
        <text>Exonucleolytic cleavage of poly(A) to 5'-AMP.</text>
        <dbReference type="EC" id="3.1.13.4"/>
    </reaction>
</comment>
<dbReference type="InterPro" id="IPR038588">
    <property type="entry name" value="XS_domain_sf"/>
</dbReference>
<sequence>MDHSSEEESDISESEINDYKDKPYEDLKTGKYKVKVNGTLRCPFCAGKKKQDYKYKDLLQHASGVAKGSANRSGKQKANHLALAMYLENDLVNEADQIQRPVLPQPVNQTPEQLDVFYKPLEVYTFWSEQEQTGQAVVKFNNDWNGFVNATQFEKSFETLHHGKKDWKAQKTHPGSSIYGWCARADDHDSEGPIGEYLRREGKLRTISGIVQEATESRNTVVAHLANKIDQTNENLGELEYKYNEKTMSLSRMLEEKDKLHYAFLEERRKMQRLQRDNLHRIMEEAENLNDELEAKKRKLDCWSKELNKREALTERERQKLDEEKKMNDVRNNSLHLASMEQKKADENVLRLVEEQKREKEEALNKILLLEKQLDAKQKLELEIEELKGKLQVMKHLGDQDTAVQKKMKEMNDELEQKVEDLADVESLNQTLIVKERQSNDELQEARKELIQGLKDTLSSVVRTNIGIKRMGEIDEKAFLNTCEQRFPKEEAQVQATTLCSLWQENLKNPDWHPFKIINHVEGNHQEIVDEEEKLQNLKQEWGDEIYRAVVTALIELNEYNPSGRYVIPELWNFKEGRKATLKEVIGYIVKNIKTLKHIVISTDLAIDFGDSVQIREVWNDNLEEEFALIREIVDDFPYIAMDTEFPGIVLRPVGNFKNSNDYHYQTLKDNVDLLKLIQLGLTFSDEQGNLPTCGTDKYCIWQFNFREFNVNEDVFANDSIELLRQSGIDFKKNNEKGIDAKQFGELLMSSGIVLNDSVIWVTFHSGYDFGYLLKLLTCQNLPDTQVGFFNLINLYFPTLYDIKHLMRFSNNLHGGLNKLAELLEVERVGICHQAGSDSLLTACTFRKLKENFFSGSLEKYAGVLYGLGVENGQNTH</sequence>
<dbReference type="Proteomes" id="UP000467840">
    <property type="component" value="Chromosome 11"/>
</dbReference>
<evidence type="ECO:0000313" key="25">
    <source>
        <dbReference type="Proteomes" id="UP000467840"/>
    </source>
</evidence>
<evidence type="ECO:0000256" key="8">
    <source>
        <dbReference type="ARBA" id="ARBA00022490"/>
    </source>
</evidence>
<keyword evidence="8" id="KW-0963">Cytoplasm</keyword>
<comment type="caution">
    <text evidence="24">The sequence shown here is derived from an EMBL/GenBank/DDBJ whole genome shotgun (WGS) entry which is preliminary data.</text>
</comment>
<dbReference type="GO" id="GO:0006952">
    <property type="term" value="P:defense response"/>
    <property type="evidence" value="ECO:0007669"/>
    <property type="project" value="UniProtKB-ARBA"/>
</dbReference>
<dbReference type="Pfam" id="PF04857">
    <property type="entry name" value="CAF1"/>
    <property type="match status" value="1"/>
</dbReference>
<dbReference type="GO" id="GO:0009617">
    <property type="term" value="P:response to bacterium"/>
    <property type="evidence" value="ECO:0007669"/>
    <property type="project" value="UniProtKB-ARBA"/>
</dbReference>
<evidence type="ECO:0000256" key="1">
    <source>
        <dbReference type="ARBA" id="ARBA00001663"/>
    </source>
</evidence>
<keyword evidence="15" id="KW-0943">RNA-mediated gene silencing</keyword>
<evidence type="ECO:0000259" key="23">
    <source>
        <dbReference type="Pfam" id="PF03470"/>
    </source>
</evidence>
<evidence type="ECO:0000256" key="18">
    <source>
        <dbReference type="ARBA" id="ARBA00025148"/>
    </source>
</evidence>
<dbReference type="InterPro" id="IPR036397">
    <property type="entry name" value="RNaseH_sf"/>
</dbReference>
<evidence type="ECO:0000256" key="11">
    <source>
        <dbReference type="ARBA" id="ARBA00022801"/>
    </source>
</evidence>